<name>A0A1G6XFG4_9BACT</name>
<feature type="transmembrane region" description="Helical" evidence="1">
    <location>
        <begin position="178"/>
        <end position="211"/>
    </location>
</feature>
<feature type="transmembrane region" description="Helical" evidence="1">
    <location>
        <begin position="309"/>
        <end position="330"/>
    </location>
</feature>
<feature type="transmembrane region" description="Helical" evidence="1">
    <location>
        <begin position="223"/>
        <end position="249"/>
    </location>
</feature>
<keyword evidence="1" id="KW-1133">Transmembrane helix</keyword>
<evidence type="ECO:0008006" key="4">
    <source>
        <dbReference type="Google" id="ProtNLM"/>
    </source>
</evidence>
<feature type="transmembrane region" description="Helical" evidence="1">
    <location>
        <begin position="256"/>
        <end position="274"/>
    </location>
</feature>
<gene>
    <name evidence="2" type="ORF">SAMN05661003_101251</name>
</gene>
<dbReference type="RefSeq" id="WP_143012058.1">
    <property type="nucleotide sequence ID" value="NZ_FNAQ01000001.1"/>
</dbReference>
<feature type="transmembrane region" description="Helical" evidence="1">
    <location>
        <begin position="55"/>
        <end position="72"/>
    </location>
</feature>
<proteinExistence type="predicted"/>
<reference evidence="3" key="1">
    <citation type="submission" date="2016-10" db="EMBL/GenBank/DDBJ databases">
        <authorList>
            <person name="Varghese N."/>
            <person name="Submissions S."/>
        </authorList>
    </citation>
    <scope>NUCLEOTIDE SEQUENCE [LARGE SCALE GENOMIC DNA]</scope>
    <source>
        <strain evidence="3">DSM 8987</strain>
    </source>
</reference>
<evidence type="ECO:0000313" key="2">
    <source>
        <dbReference type="EMBL" id="SDD76801.1"/>
    </source>
</evidence>
<organism evidence="2 3">
    <name type="scientific">Desulfuromonas thiophila</name>
    <dbReference type="NCBI Taxonomy" id="57664"/>
    <lineage>
        <taxon>Bacteria</taxon>
        <taxon>Pseudomonadati</taxon>
        <taxon>Thermodesulfobacteriota</taxon>
        <taxon>Desulfuromonadia</taxon>
        <taxon>Desulfuromonadales</taxon>
        <taxon>Desulfuromonadaceae</taxon>
        <taxon>Desulfuromonas</taxon>
    </lineage>
</organism>
<feature type="transmembrane region" description="Helical" evidence="1">
    <location>
        <begin position="30"/>
        <end position="48"/>
    </location>
</feature>
<dbReference type="STRING" id="57664.SAMN05661003_101251"/>
<dbReference type="AlphaFoldDB" id="A0A1G6XFG4"/>
<dbReference type="OrthoDB" id="3362857at2"/>
<feature type="transmembrane region" description="Helical" evidence="1">
    <location>
        <begin position="337"/>
        <end position="360"/>
    </location>
</feature>
<evidence type="ECO:0000313" key="3">
    <source>
        <dbReference type="Proteomes" id="UP000243205"/>
    </source>
</evidence>
<dbReference type="Proteomes" id="UP000243205">
    <property type="component" value="Unassembled WGS sequence"/>
</dbReference>
<accession>A0A1G6XFG4</accession>
<keyword evidence="1" id="KW-0472">Membrane</keyword>
<feature type="transmembrane region" description="Helical" evidence="1">
    <location>
        <begin position="145"/>
        <end position="166"/>
    </location>
</feature>
<protein>
    <recommendedName>
        <fullName evidence="4">DUF2029 domain-containing protein</fullName>
    </recommendedName>
</protein>
<sequence>MALLLLMLVIMVSFLMLARQNDLRLALVEMTAASAVAVLALAGFLAALPRARWRCWPLVILLTAVLLRLLFVPRPPQLSDDLYRYLWDGLQLVAGVNPYALPPALAVPSSPLAAQWQPLINHPQLVTLYPPVAQLLFALAGGSLLGWKLLLLACDIATLGLLMALLRRVGQPAALAALYGWHPLAVIEGAASAHLDLAALPLLLLALWLLLPAPGRAAPGAVAGSGLALALAGGIKLVPLLLAPLLLVALAPGRRWLFGLVAAGAVLLPAGLFWPELGNGLQTLGQYARHWEFAALPFRLLRALLADGLTARLLLATLLLLILAGLLLWLRQAAGQPAVALGQAAAVLLLAFALLTPTLHPWYLLYPLVLAPLAPPPVRLASFVLGWSGLLGYQVVTGYALHGQWQESTRLAAYIFSAPAMALMLALMAALLRRYRRQPI</sequence>
<feature type="transmembrane region" description="Helical" evidence="1">
    <location>
        <begin position="413"/>
        <end position="432"/>
    </location>
</feature>
<keyword evidence="1" id="KW-0812">Transmembrane</keyword>
<evidence type="ECO:0000256" key="1">
    <source>
        <dbReference type="SAM" id="Phobius"/>
    </source>
</evidence>
<dbReference type="EMBL" id="FNAQ01000001">
    <property type="protein sequence ID" value="SDD76801.1"/>
    <property type="molecule type" value="Genomic_DNA"/>
</dbReference>
<keyword evidence="3" id="KW-1185">Reference proteome</keyword>